<feature type="region of interest" description="Disordered" evidence="1">
    <location>
        <begin position="284"/>
        <end position="306"/>
    </location>
</feature>
<keyword evidence="4" id="KW-1185">Reference proteome</keyword>
<evidence type="ECO:0000256" key="2">
    <source>
        <dbReference type="SAM" id="Phobius"/>
    </source>
</evidence>
<evidence type="ECO:0000313" key="4">
    <source>
        <dbReference type="Proteomes" id="UP000076532"/>
    </source>
</evidence>
<dbReference type="OrthoDB" id="3227921at2759"/>
<keyword evidence="2" id="KW-0812">Transmembrane</keyword>
<keyword evidence="2" id="KW-0472">Membrane</keyword>
<dbReference type="AlphaFoldDB" id="A0A166NHW1"/>
<reference evidence="3 4" key="1">
    <citation type="journal article" date="2016" name="Mol. Biol. Evol.">
        <title>Comparative Genomics of Early-Diverging Mushroom-Forming Fungi Provides Insights into the Origins of Lignocellulose Decay Capabilities.</title>
        <authorList>
            <person name="Nagy L.G."/>
            <person name="Riley R."/>
            <person name="Tritt A."/>
            <person name="Adam C."/>
            <person name="Daum C."/>
            <person name="Floudas D."/>
            <person name="Sun H."/>
            <person name="Yadav J.S."/>
            <person name="Pangilinan J."/>
            <person name="Larsson K.H."/>
            <person name="Matsuura K."/>
            <person name="Barry K."/>
            <person name="Labutti K."/>
            <person name="Kuo R."/>
            <person name="Ohm R.A."/>
            <person name="Bhattacharya S.S."/>
            <person name="Shirouzu T."/>
            <person name="Yoshinaga Y."/>
            <person name="Martin F.M."/>
            <person name="Grigoriev I.V."/>
            <person name="Hibbett D.S."/>
        </authorList>
    </citation>
    <scope>NUCLEOTIDE SEQUENCE [LARGE SCALE GENOMIC DNA]</scope>
    <source>
        <strain evidence="3 4">CBS 109695</strain>
    </source>
</reference>
<sequence>MSNPKGPHRSDVCRATAALALNFYCDIKASFGRRGATERPPAFCAITYRRSGYSNLTQNVTASDSQFWTDNVPWTPNEPFPDYPFIPHNHFNVSWSGDVTLDIWVTASNALNGSTDSIQALYSPGFPLVPFKEYDITLTIISYKMNGLSWLFFEPQVRSAVSSGSNTTTASFSCSWQSQRQITHRDLSAPSALAVLAGAISSIGGVYAFIDGVFALIFGRTMLAIMFGTRAISPFGILGMITRNRFKRLIHEQYPYLQEDIERGGMAAYVSEVAIDPGLVQSDSAHRRSRVATSSPGPRTDGYPDAGVIHLRSMESSRTRDSTGSLPYVVEAYEPSKKFDYE</sequence>
<proteinExistence type="predicted"/>
<evidence type="ECO:0000313" key="3">
    <source>
        <dbReference type="EMBL" id="KZP25022.1"/>
    </source>
</evidence>
<evidence type="ECO:0000256" key="1">
    <source>
        <dbReference type="SAM" id="MobiDB-lite"/>
    </source>
</evidence>
<feature type="transmembrane region" description="Helical" evidence="2">
    <location>
        <begin position="222"/>
        <end position="241"/>
    </location>
</feature>
<protein>
    <submittedName>
        <fullName evidence="3">Uncharacterized protein</fullName>
    </submittedName>
</protein>
<name>A0A166NHW1_9AGAM</name>
<keyword evidence="2" id="KW-1133">Transmembrane helix</keyword>
<gene>
    <name evidence="3" type="ORF">FIBSPDRAFT_929571</name>
</gene>
<accession>A0A166NHW1</accession>
<organism evidence="3 4">
    <name type="scientific">Athelia psychrophila</name>
    <dbReference type="NCBI Taxonomy" id="1759441"/>
    <lineage>
        <taxon>Eukaryota</taxon>
        <taxon>Fungi</taxon>
        <taxon>Dikarya</taxon>
        <taxon>Basidiomycota</taxon>
        <taxon>Agaricomycotina</taxon>
        <taxon>Agaricomycetes</taxon>
        <taxon>Agaricomycetidae</taxon>
        <taxon>Atheliales</taxon>
        <taxon>Atheliaceae</taxon>
        <taxon>Athelia</taxon>
    </lineage>
</organism>
<dbReference type="Proteomes" id="UP000076532">
    <property type="component" value="Unassembled WGS sequence"/>
</dbReference>
<feature type="transmembrane region" description="Helical" evidence="2">
    <location>
        <begin position="187"/>
        <end position="210"/>
    </location>
</feature>
<dbReference type="EMBL" id="KV417523">
    <property type="protein sequence ID" value="KZP25022.1"/>
    <property type="molecule type" value="Genomic_DNA"/>
</dbReference>